<evidence type="ECO:0000256" key="1">
    <source>
        <dbReference type="ARBA" id="ARBA00008072"/>
    </source>
</evidence>
<dbReference type="Pfam" id="PF08240">
    <property type="entry name" value="ADH_N"/>
    <property type="match status" value="1"/>
</dbReference>
<dbReference type="SUPFAM" id="SSF51735">
    <property type="entry name" value="NAD(P)-binding Rossmann-fold domains"/>
    <property type="match status" value="1"/>
</dbReference>
<dbReference type="PANTHER" id="PTHR45348">
    <property type="entry name" value="HYPOTHETICAL OXIDOREDUCTASE (EUROFUNG)"/>
    <property type="match status" value="1"/>
</dbReference>
<keyword evidence="6" id="KW-1185">Reference proteome</keyword>
<dbReference type="PANTHER" id="PTHR45348:SF2">
    <property type="entry name" value="ZINC-TYPE ALCOHOL DEHYDROGENASE-LIKE PROTEIN C2E1P3.01"/>
    <property type="match status" value="1"/>
</dbReference>
<gene>
    <name evidence="5" type="ORF">HO173_011732</name>
</gene>
<dbReference type="AlphaFoldDB" id="A0A8H6CSE2"/>
<evidence type="ECO:0000259" key="4">
    <source>
        <dbReference type="SMART" id="SM00829"/>
    </source>
</evidence>
<comment type="caution">
    <text evidence="5">The sequence shown here is derived from an EMBL/GenBank/DDBJ whole genome shotgun (WGS) entry which is preliminary data.</text>
</comment>
<dbReference type="GeneID" id="59293374"/>
<evidence type="ECO:0000256" key="3">
    <source>
        <dbReference type="SAM" id="Phobius"/>
    </source>
</evidence>
<comment type="similarity">
    <text evidence="1">Belongs to the zinc-containing alcohol dehydrogenase family.</text>
</comment>
<accession>A0A8H6CSE2</accession>
<dbReference type="Gene3D" id="3.90.180.10">
    <property type="entry name" value="Medium-chain alcohol dehydrogenases, catalytic domain"/>
    <property type="match status" value="1"/>
</dbReference>
<dbReference type="InterPro" id="IPR013149">
    <property type="entry name" value="ADH-like_C"/>
</dbReference>
<dbReference type="OrthoDB" id="48317at2759"/>
<keyword evidence="3" id="KW-0812">Transmembrane</keyword>
<dbReference type="Proteomes" id="UP000578531">
    <property type="component" value="Unassembled WGS sequence"/>
</dbReference>
<dbReference type="Pfam" id="PF00107">
    <property type="entry name" value="ADH_zinc_N"/>
    <property type="match status" value="1"/>
</dbReference>
<feature type="domain" description="Enoyl reductase (ER)" evidence="4">
    <location>
        <begin position="12"/>
        <end position="366"/>
    </location>
</feature>
<dbReference type="Gene3D" id="3.40.50.720">
    <property type="entry name" value="NAD(P)-binding Rossmann-like Domain"/>
    <property type="match status" value="1"/>
</dbReference>
<proteinExistence type="inferred from homology"/>
<dbReference type="EMBL" id="JACCJC010000075">
    <property type="protein sequence ID" value="KAF6228713.1"/>
    <property type="molecule type" value="Genomic_DNA"/>
</dbReference>
<dbReference type="InterPro" id="IPR020843">
    <property type="entry name" value="ER"/>
</dbReference>
<keyword evidence="2" id="KW-0560">Oxidoreductase</keyword>
<reference evidence="5 6" key="1">
    <citation type="journal article" date="2020" name="Genomics">
        <title>Complete, high-quality genomes from long-read metagenomic sequencing of two wolf lichen thalli reveals enigmatic genome architecture.</title>
        <authorList>
            <person name="McKenzie S.K."/>
            <person name="Walston R.F."/>
            <person name="Allen J.L."/>
        </authorList>
    </citation>
    <scope>NUCLEOTIDE SEQUENCE [LARGE SCALE GENOMIC DNA]</scope>
    <source>
        <strain evidence="5">WasteWater2</strain>
    </source>
</reference>
<evidence type="ECO:0000313" key="5">
    <source>
        <dbReference type="EMBL" id="KAF6228713.1"/>
    </source>
</evidence>
<dbReference type="GO" id="GO:0016651">
    <property type="term" value="F:oxidoreductase activity, acting on NAD(P)H"/>
    <property type="evidence" value="ECO:0007669"/>
    <property type="project" value="InterPro"/>
</dbReference>
<dbReference type="RefSeq" id="XP_037159528.1">
    <property type="nucleotide sequence ID" value="XM_037313611.1"/>
</dbReference>
<sequence>MPSNRAAWQTAPNVNTLEVKSAPYTSPREDEIVIKNGAVAINPVDWIIQERGKMMFTWLKYPFILGLDVAGEVVEIGPGVTRFKVGDRVVGHANGSDQQCNSPAHGAFQTYTVLTINGTSPIPSDLSYESAAVLPLGVSTAACGLFQKDQLGLQHPSATPKPTSKTLLVWGGSTSVGCNAIQLAVAAGYEVITTCSPKNFDYVKKLGASQAFDYNSPTVVADLIRAFEGKSTAGALSIGHRAAENCLDILPKCNGDKFISMATYPLPQPPPKRFVVLTIMVSYLSGLANIWVKSKTRGIRYNFIFGSTLLYNEVGKAVYVDFLPQALADGKYVAAPDPQVVGKGLEHIQAAFDLQRKGVSAKKVVVSL</sequence>
<evidence type="ECO:0000256" key="2">
    <source>
        <dbReference type="ARBA" id="ARBA00023002"/>
    </source>
</evidence>
<feature type="transmembrane region" description="Helical" evidence="3">
    <location>
        <begin position="274"/>
        <end position="292"/>
    </location>
</feature>
<keyword evidence="3" id="KW-0472">Membrane</keyword>
<name>A0A8H6CSE2_9LECA</name>
<dbReference type="InterPro" id="IPR011032">
    <property type="entry name" value="GroES-like_sf"/>
</dbReference>
<protein>
    <recommendedName>
        <fullName evidence="4">Enoyl reductase (ER) domain-containing protein</fullName>
    </recommendedName>
</protein>
<dbReference type="SMART" id="SM00829">
    <property type="entry name" value="PKS_ER"/>
    <property type="match status" value="1"/>
</dbReference>
<evidence type="ECO:0000313" key="6">
    <source>
        <dbReference type="Proteomes" id="UP000578531"/>
    </source>
</evidence>
<dbReference type="CDD" id="cd08249">
    <property type="entry name" value="enoyl_reductase_like"/>
    <property type="match status" value="1"/>
</dbReference>
<organism evidence="5 6">
    <name type="scientific">Letharia columbiana</name>
    <dbReference type="NCBI Taxonomy" id="112416"/>
    <lineage>
        <taxon>Eukaryota</taxon>
        <taxon>Fungi</taxon>
        <taxon>Dikarya</taxon>
        <taxon>Ascomycota</taxon>
        <taxon>Pezizomycotina</taxon>
        <taxon>Lecanoromycetes</taxon>
        <taxon>OSLEUM clade</taxon>
        <taxon>Lecanoromycetidae</taxon>
        <taxon>Lecanorales</taxon>
        <taxon>Lecanorineae</taxon>
        <taxon>Parmeliaceae</taxon>
        <taxon>Letharia</taxon>
    </lineage>
</organism>
<dbReference type="SUPFAM" id="SSF50129">
    <property type="entry name" value="GroES-like"/>
    <property type="match status" value="1"/>
</dbReference>
<keyword evidence="3" id="KW-1133">Transmembrane helix</keyword>
<dbReference type="InterPro" id="IPR036291">
    <property type="entry name" value="NAD(P)-bd_dom_sf"/>
</dbReference>
<dbReference type="InterPro" id="IPR047122">
    <property type="entry name" value="Trans-enoyl_RdTase-like"/>
</dbReference>
<dbReference type="InterPro" id="IPR013154">
    <property type="entry name" value="ADH-like_N"/>
</dbReference>